<sequence length="89" mass="10445">MNTNLSVEHKIDLILNYIFTFEVSDVKKQQHCHVLAIFEVMDMVEKYQLFYAVQKHLPLRAGFLFASENYQGKIETLLEVIDAIQLKKN</sequence>
<dbReference type="OrthoDB" id="6706161at2"/>
<proteinExistence type="predicted"/>
<dbReference type="Proteomes" id="UP000245974">
    <property type="component" value="Unassembled WGS sequence"/>
</dbReference>
<evidence type="ECO:0000313" key="2">
    <source>
        <dbReference type="Proteomes" id="UP000245974"/>
    </source>
</evidence>
<organism evidence="1 2">
    <name type="scientific">Acinetobacter stercoris</name>
    <dbReference type="NCBI Taxonomy" id="2126983"/>
    <lineage>
        <taxon>Bacteria</taxon>
        <taxon>Pseudomonadati</taxon>
        <taxon>Pseudomonadota</taxon>
        <taxon>Gammaproteobacteria</taxon>
        <taxon>Moraxellales</taxon>
        <taxon>Moraxellaceae</taxon>
        <taxon>Acinetobacter</taxon>
    </lineage>
</organism>
<accession>A0A2U3N3L6</accession>
<dbReference type="InParanoid" id="A0A2U3N3L6"/>
<dbReference type="EMBL" id="OOGT01000253">
    <property type="protein sequence ID" value="SPL72290.1"/>
    <property type="molecule type" value="Genomic_DNA"/>
</dbReference>
<gene>
    <name evidence="1" type="ORF">KPC_3468</name>
</gene>
<protein>
    <submittedName>
        <fullName evidence="1">Uncharacterized protein</fullName>
    </submittedName>
</protein>
<evidence type="ECO:0000313" key="1">
    <source>
        <dbReference type="EMBL" id="SPL72290.1"/>
    </source>
</evidence>
<reference evidence="2" key="1">
    <citation type="submission" date="2018-03" db="EMBL/GenBank/DDBJ databases">
        <authorList>
            <person name="Blom J."/>
        </authorList>
    </citation>
    <scope>NUCLEOTIDE SEQUENCE [LARGE SCALE GENOMIC DNA]</scope>
    <source>
        <strain evidence="2">KPC-SM-21</strain>
    </source>
</reference>
<dbReference type="AlphaFoldDB" id="A0A2U3N3L6"/>
<name>A0A2U3N3L6_9GAMM</name>
<dbReference type="RefSeq" id="WP_121975682.1">
    <property type="nucleotide sequence ID" value="NZ_OOGT01000253.1"/>
</dbReference>
<keyword evidence="2" id="KW-1185">Reference proteome</keyword>